<name>A0A1H0LSL8_9ACTN</name>
<proteinExistence type="predicted"/>
<dbReference type="Proteomes" id="UP000199004">
    <property type="component" value="Unassembled WGS sequence"/>
</dbReference>
<dbReference type="OrthoDB" id="2579959at2"/>
<dbReference type="RefSeq" id="WP_091027031.1">
    <property type="nucleotide sequence ID" value="NZ_BKAE01000021.1"/>
</dbReference>
<dbReference type="EMBL" id="FNIC01000013">
    <property type="protein sequence ID" value="SDO71124.1"/>
    <property type="molecule type" value="Genomic_DNA"/>
</dbReference>
<organism evidence="2 3">
    <name type="scientific">Nocardioides szechwanensis</name>
    <dbReference type="NCBI Taxonomy" id="1005944"/>
    <lineage>
        <taxon>Bacteria</taxon>
        <taxon>Bacillati</taxon>
        <taxon>Actinomycetota</taxon>
        <taxon>Actinomycetes</taxon>
        <taxon>Propionibacteriales</taxon>
        <taxon>Nocardioidaceae</taxon>
        <taxon>Nocardioides</taxon>
    </lineage>
</organism>
<reference evidence="2 3" key="1">
    <citation type="submission" date="2016-10" db="EMBL/GenBank/DDBJ databases">
        <authorList>
            <person name="de Groot N.N."/>
        </authorList>
    </citation>
    <scope>NUCLEOTIDE SEQUENCE [LARGE SCALE GENOMIC DNA]</scope>
    <source>
        <strain evidence="2 3">CGMCC 1.11147</strain>
    </source>
</reference>
<evidence type="ECO:0000256" key="1">
    <source>
        <dbReference type="SAM" id="MobiDB-lite"/>
    </source>
</evidence>
<dbReference type="Pfam" id="PF13599">
    <property type="entry name" value="Pentapeptide_4"/>
    <property type="match status" value="1"/>
</dbReference>
<feature type="region of interest" description="Disordered" evidence="1">
    <location>
        <begin position="1"/>
        <end position="21"/>
    </location>
</feature>
<keyword evidence="3" id="KW-1185">Reference proteome</keyword>
<dbReference type="InterPro" id="IPR001646">
    <property type="entry name" value="5peptide_repeat"/>
</dbReference>
<evidence type="ECO:0000313" key="3">
    <source>
        <dbReference type="Proteomes" id="UP000199004"/>
    </source>
</evidence>
<accession>A0A1H0LSL8</accession>
<dbReference type="Gene3D" id="2.160.20.80">
    <property type="entry name" value="E3 ubiquitin-protein ligase SopA"/>
    <property type="match status" value="1"/>
</dbReference>
<dbReference type="SUPFAM" id="SSF141571">
    <property type="entry name" value="Pentapeptide repeat-like"/>
    <property type="match status" value="1"/>
</dbReference>
<protein>
    <submittedName>
        <fullName evidence="2">Uncharacterized protein YjbI, contains pentapeptide repeats</fullName>
    </submittedName>
</protein>
<dbReference type="AlphaFoldDB" id="A0A1H0LSL8"/>
<gene>
    <name evidence="2" type="ORF">SAMN05192576_0306</name>
</gene>
<evidence type="ECO:0000313" key="2">
    <source>
        <dbReference type="EMBL" id="SDO71124.1"/>
    </source>
</evidence>
<dbReference type="STRING" id="1005944.SAMN05192576_0306"/>
<sequence>MAKPRASTVAPSIDSVVHPELTSGTPDQLVTDADLHGLSFTDLDTPQLSLGGATVDGCSFVRVVAREADWRSTRLRETTFDRLDIPIVRAPRGVWRDVHVSGARLGSVEAYETEWHSVHFVGCKLGFVNLRAAELLDVAFTDCVIEELDLLQTNARRVSFRGTRVSRLNLHQGKREHVDLRGADFEEIHGLDGLRGVTISPAQLDLLAPLLAREKGIKVEDA</sequence>